<dbReference type="STRING" id="36646.A0A1V6UYW5"/>
<keyword evidence="4" id="KW-1185">Reference proteome</keyword>
<dbReference type="Proteomes" id="UP000191500">
    <property type="component" value="Unassembled WGS sequence"/>
</dbReference>
<dbReference type="InterPro" id="IPR019261">
    <property type="entry name" value="PARG_cat_microbial"/>
</dbReference>
<gene>
    <name evidence="3" type="ORF">PENCOP_c003G07192</name>
</gene>
<feature type="region of interest" description="Disordered" evidence="1">
    <location>
        <begin position="407"/>
        <end position="449"/>
    </location>
</feature>
<dbReference type="PANTHER" id="PTHR35596">
    <property type="entry name" value="DUF2263 DOMAIN-CONTAINING PROTEIN"/>
    <property type="match status" value="1"/>
</dbReference>
<organism evidence="3 4">
    <name type="scientific">Penicillium coprophilum</name>
    <dbReference type="NCBI Taxonomy" id="36646"/>
    <lineage>
        <taxon>Eukaryota</taxon>
        <taxon>Fungi</taxon>
        <taxon>Dikarya</taxon>
        <taxon>Ascomycota</taxon>
        <taxon>Pezizomycotina</taxon>
        <taxon>Eurotiomycetes</taxon>
        <taxon>Eurotiomycetidae</taxon>
        <taxon>Eurotiales</taxon>
        <taxon>Aspergillaceae</taxon>
        <taxon>Penicillium</taxon>
    </lineage>
</organism>
<dbReference type="InterPro" id="IPR012664">
    <property type="entry name" value="CHP02452"/>
</dbReference>
<evidence type="ECO:0000259" key="2">
    <source>
        <dbReference type="Pfam" id="PF10021"/>
    </source>
</evidence>
<dbReference type="NCBIfam" id="TIGR02452">
    <property type="entry name" value="TIGR02452 family protein"/>
    <property type="match status" value="1"/>
</dbReference>
<name>A0A1V6UYW5_9EURO</name>
<feature type="compositionally biased region" description="Polar residues" evidence="1">
    <location>
        <begin position="55"/>
        <end position="64"/>
    </location>
</feature>
<feature type="compositionally biased region" description="Low complexity" evidence="1">
    <location>
        <begin position="9"/>
        <end position="21"/>
    </location>
</feature>
<reference evidence="4" key="1">
    <citation type="journal article" date="2017" name="Nat. Microbiol.">
        <title>Global analysis of biosynthetic gene clusters reveals vast potential of secondary metabolite production in Penicillium species.</title>
        <authorList>
            <person name="Nielsen J.C."/>
            <person name="Grijseels S."/>
            <person name="Prigent S."/>
            <person name="Ji B."/>
            <person name="Dainat J."/>
            <person name="Nielsen K.F."/>
            <person name="Frisvad J.C."/>
            <person name="Workman M."/>
            <person name="Nielsen J."/>
        </authorList>
    </citation>
    <scope>NUCLEOTIDE SEQUENCE [LARGE SCALE GENOMIC DNA]</scope>
    <source>
        <strain evidence="4">IBT 31321</strain>
    </source>
</reference>
<dbReference type="AlphaFoldDB" id="A0A1V6UYW5"/>
<accession>A0A1V6UYW5</accession>
<feature type="domain" description="Microbial-type PARG catalytic" evidence="2">
    <location>
        <begin position="174"/>
        <end position="264"/>
    </location>
</feature>
<feature type="compositionally biased region" description="Polar residues" evidence="1">
    <location>
        <begin position="22"/>
        <end position="41"/>
    </location>
</feature>
<protein>
    <recommendedName>
        <fullName evidence="2">Microbial-type PARG catalytic domain-containing protein</fullName>
    </recommendedName>
</protein>
<feature type="compositionally biased region" description="Acidic residues" evidence="1">
    <location>
        <begin position="416"/>
        <end position="433"/>
    </location>
</feature>
<dbReference type="EMBL" id="MDDG01000003">
    <property type="protein sequence ID" value="OQE43610.1"/>
    <property type="molecule type" value="Genomic_DNA"/>
</dbReference>
<feature type="region of interest" description="Disordered" evidence="1">
    <location>
        <begin position="1"/>
        <end position="125"/>
    </location>
</feature>
<dbReference type="Pfam" id="PF10021">
    <property type="entry name" value="PARG_cat_microb"/>
    <property type="match status" value="1"/>
</dbReference>
<feature type="compositionally biased region" description="Basic and acidic residues" evidence="1">
    <location>
        <begin position="76"/>
        <end position="103"/>
    </location>
</feature>
<dbReference type="PANTHER" id="PTHR35596:SF1">
    <property type="entry name" value="MICROBIAL-TYPE PARG CATALYTIC DOMAIN-CONTAINING PROTEIN"/>
    <property type="match status" value="1"/>
</dbReference>
<evidence type="ECO:0000256" key="1">
    <source>
        <dbReference type="SAM" id="MobiDB-lite"/>
    </source>
</evidence>
<evidence type="ECO:0000313" key="3">
    <source>
        <dbReference type="EMBL" id="OQE43610.1"/>
    </source>
</evidence>
<dbReference type="Gene3D" id="3.40.220.10">
    <property type="entry name" value="Leucine Aminopeptidase, subunit E, domain 1"/>
    <property type="match status" value="1"/>
</dbReference>
<sequence>MPKKKVPDQSSASVSAQSEQSIGSQIANQSPATSSNSRSSGGLTGMMSTIYEKFSSGSNGNQIDSFDGAASPDLRMAPDARKTDLRTAPEVKTKHPARKDPLPKKRRVSPLGSKHGGVSKPSPTPVMSNVIAATEEAITGILDRTELEGTRYSYVANKWTAPALYPESVDFPNYIETRVQVFAADTYDAALDMDCSDSTTDHMPVCVLNFANAHVPGGGWRRGAKAQEEQLCYRSTLIGALQPDLYPMGDLECLYSPNVIIFRESVKKGYKFMSSADDLHRNPTVSVISMAARSRPKLTADKSTYDDPGQIYLMKDKMRLILRTAAGNNHRRLVLGALGCGAFSHPPQEVADCWKEVLMEVEFGGLPFEQQLHEILKCGETTASTRDSQEDRFNNIFDLYSEGEEVARKHSKGDEGSDVDADAFSEPDSDDDPFERSSPSHDGFNPFADDEDEASLLVHSISHIRDISDLPIISSEEPQPESSFHHLQSLYLLATAPKT</sequence>
<dbReference type="InterPro" id="IPR043472">
    <property type="entry name" value="Macro_dom-like"/>
</dbReference>
<comment type="caution">
    <text evidence="3">The sequence shown here is derived from an EMBL/GenBank/DDBJ whole genome shotgun (WGS) entry which is preliminary data.</text>
</comment>
<dbReference type="SUPFAM" id="SSF52949">
    <property type="entry name" value="Macro domain-like"/>
    <property type="match status" value="1"/>
</dbReference>
<proteinExistence type="predicted"/>
<evidence type="ECO:0000313" key="4">
    <source>
        <dbReference type="Proteomes" id="UP000191500"/>
    </source>
</evidence>